<dbReference type="InterPro" id="IPR000700">
    <property type="entry name" value="PAS-assoc_C"/>
</dbReference>
<dbReference type="InterPro" id="IPR003661">
    <property type="entry name" value="HisK_dim/P_dom"/>
</dbReference>
<name>A0A4R3JLW2_9RHOB</name>
<dbReference type="GO" id="GO:0000155">
    <property type="term" value="F:phosphorelay sensor kinase activity"/>
    <property type="evidence" value="ECO:0007669"/>
    <property type="project" value="InterPro"/>
</dbReference>
<keyword evidence="5" id="KW-1133">Transmembrane helix</keyword>
<dbReference type="PROSITE" id="PS50109">
    <property type="entry name" value="HIS_KIN"/>
    <property type="match status" value="1"/>
</dbReference>
<keyword evidence="3 4" id="KW-0597">Phosphoprotein</keyword>
<evidence type="ECO:0000313" key="10">
    <source>
        <dbReference type="EMBL" id="TCS67346.1"/>
    </source>
</evidence>
<dbReference type="Pfam" id="PF02518">
    <property type="entry name" value="HATPase_c"/>
    <property type="match status" value="1"/>
</dbReference>
<dbReference type="PANTHER" id="PTHR43065">
    <property type="entry name" value="SENSOR HISTIDINE KINASE"/>
    <property type="match status" value="1"/>
</dbReference>
<dbReference type="PROSITE" id="PS50112">
    <property type="entry name" value="PAS"/>
    <property type="match status" value="1"/>
</dbReference>
<dbReference type="InterPro" id="IPR001610">
    <property type="entry name" value="PAC"/>
</dbReference>
<dbReference type="SUPFAM" id="SSF55785">
    <property type="entry name" value="PYP-like sensor domain (PAS domain)"/>
    <property type="match status" value="2"/>
</dbReference>
<dbReference type="EC" id="2.7.13.3" evidence="2"/>
<dbReference type="EMBL" id="SLZU01000001">
    <property type="protein sequence ID" value="TCS67346.1"/>
    <property type="molecule type" value="Genomic_DNA"/>
</dbReference>
<keyword evidence="5" id="KW-0472">Membrane</keyword>
<evidence type="ECO:0000259" key="9">
    <source>
        <dbReference type="PROSITE" id="PS50113"/>
    </source>
</evidence>
<dbReference type="InterPro" id="IPR005467">
    <property type="entry name" value="His_kinase_dom"/>
</dbReference>
<dbReference type="InterPro" id="IPR035965">
    <property type="entry name" value="PAS-like_dom_sf"/>
</dbReference>
<dbReference type="Proteomes" id="UP000295696">
    <property type="component" value="Unassembled WGS sequence"/>
</dbReference>
<evidence type="ECO:0000259" key="7">
    <source>
        <dbReference type="PROSITE" id="PS50110"/>
    </source>
</evidence>
<evidence type="ECO:0000256" key="2">
    <source>
        <dbReference type="ARBA" id="ARBA00012438"/>
    </source>
</evidence>
<dbReference type="CDD" id="cd00082">
    <property type="entry name" value="HisKA"/>
    <property type="match status" value="1"/>
</dbReference>
<dbReference type="SMART" id="SM00448">
    <property type="entry name" value="REC"/>
    <property type="match status" value="1"/>
</dbReference>
<dbReference type="Pfam" id="PF00072">
    <property type="entry name" value="Response_reg"/>
    <property type="match status" value="1"/>
</dbReference>
<keyword evidence="5" id="KW-0812">Transmembrane</keyword>
<feature type="transmembrane region" description="Helical" evidence="5">
    <location>
        <begin position="80"/>
        <end position="105"/>
    </location>
</feature>
<dbReference type="SUPFAM" id="SSF52172">
    <property type="entry name" value="CheY-like"/>
    <property type="match status" value="1"/>
</dbReference>
<comment type="catalytic activity">
    <reaction evidence="1">
        <text>ATP + protein L-histidine = ADP + protein N-phospho-L-histidine.</text>
        <dbReference type="EC" id="2.7.13.3"/>
    </reaction>
</comment>
<comment type="caution">
    <text evidence="10">The sequence shown here is derived from an EMBL/GenBank/DDBJ whole genome shotgun (WGS) entry which is preliminary data.</text>
</comment>
<dbReference type="Gene3D" id="3.30.565.10">
    <property type="entry name" value="Histidine kinase-like ATPase, C-terminal domain"/>
    <property type="match status" value="1"/>
</dbReference>
<evidence type="ECO:0000313" key="11">
    <source>
        <dbReference type="Proteomes" id="UP000295696"/>
    </source>
</evidence>
<dbReference type="InterPro" id="IPR003594">
    <property type="entry name" value="HATPase_dom"/>
</dbReference>
<keyword evidence="11" id="KW-1185">Reference proteome</keyword>
<dbReference type="InterPro" id="IPR011006">
    <property type="entry name" value="CheY-like_superfamily"/>
</dbReference>
<dbReference type="PROSITE" id="PS50113">
    <property type="entry name" value="PAC"/>
    <property type="match status" value="1"/>
</dbReference>
<feature type="domain" description="PAS" evidence="8">
    <location>
        <begin position="335"/>
        <end position="411"/>
    </location>
</feature>
<dbReference type="Pfam" id="PF08447">
    <property type="entry name" value="PAS_3"/>
    <property type="match status" value="2"/>
</dbReference>
<sequence>MWIGIGVSWMLLWFFHDLALLLLFGFSAFAFFSTLPTPIDTTHRNLFVGIGLGVLGFVFMLNPVAYDVPRLSIDGRSGPLILAGYLGGPIAAGIASVFAIVALILTAEPALIVNGIVCVGLAFAGVVIPKRRPERRWPDLSLLAIAKIMLACLLAQSLLFIVASTAGPIQRSVGTIAVIFLAGLVSTGITAATLKLAKYFARRVRRPTRFELATRSAGLGVFVAEAGEDTMYLDAGTMAILGMDRDADIVPNADWLARVHPDDVEDTLATYKAIWAGSQDVPEYEFRICRPNGQIASVRTNWFVDRGPDGDVRRIIGVAADITDMKEVHRQRHEAETRLAEIANNLPGVLMSFDVDETGDFRIAYVSDQCEKLWGYTAQDIVADKEILVRAHDPDDLDDMLDTMRQSARQLVGFTRRHKITDRAGNVKWLEDRVGTPRTDGNLVHMDGVFLDVTREVEAQAKLIEQTAMTHRAQKHDSIGQLTGGVAHDFNNLLAVVLGNLELLRDEITDEDQVELIDNAIAAIYRGADLTRNMLAFARKATLEPKTIDLNKFVRDTKNWAGRTLPANILIETSLLAGLWPVKADPSSTESALLNLILNARDAMEGGGKLTIETANVRIDQAYIDTRDEVLNPGRYVMLAVSDTGHGIPDDKIEHIFEPFYSTKAPGSGSGLGLSMVEGFMRQSNGTVQVYSEDGVGTTFKLYFPVQTDIAFDAPLPAADEEFNKGQGRRLLVAEDEAEVLRILVATLERAGYVVTPARSGDEAKRIFDADPNYDLLLTDIVMPGDHQGTTLSRALREIRPDLPVIFMSGYASEATVHGNGLRPEDIRLMKPVGRDDLLAALRLALRSDKG</sequence>
<feature type="transmembrane region" description="Helical" evidence="5">
    <location>
        <begin position="12"/>
        <end position="34"/>
    </location>
</feature>
<dbReference type="PROSITE" id="PS50110">
    <property type="entry name" value="RESPONSE_REGULATORY"/>
    <property type="match status" value="1"/>
</dbReference>
<dbReference type="InterPro" id="IPR004358">
    <property type="entry name" value="Sig_transdc_His_kin-like_C"/>
</dbReference>
<dbReference type="AlphaFoldDB" id="A0A4R3JLW2"/>
<dbReference type="Gene3D" id="3.40.50.2300">
    <property type="match status" value="1"/>
</dbReference>
<dbReference type="InterPro" id="IPR001789">
    <property type="entry name" value="Sig_transdc_resp-reg_receiver"/>
</dbReference>
<evidence type="ECO:0000259" key="6">
    <source>
        <dbReference type="PROSITE" id="PS50109"/>
    </source>
</evidence>
<feature type="domain" description="PAC" evidence="9">
    <location>
        <begin position="282"/>
        <end position="334"/>
    </location>
</feature>
<accession>A0A4R3JLW2</accession>
<feature type="modified residue" description="4-aspartylphosphate" evidence="4">
    <location>
        <position position="780"/>
    </location>
</feature>
<reference evidence="10 11" key="1">
    <citation type="submission" date="2019-03" db="EMBL/GenBank/DDBJ databases">
        <title>Genomic Encyclopedia of Type Strains, Phase IV (KMG-IV): sequencing the most valuable type-strain genomes for metagenomic binning, comparative biology and taxonomic classification.</title>
        <authorList>
            <person name="Goeker M."/>
        </authorList>
    </citation>
    <scope>NUCLEOTIDE SEQUENCE [LARGE SCALE GENOMIC DNA]</scope>
    <source>
        <strain evidence="10 11">DSM 104836</strain>
    </source>
</reference>
<dbReference type="InterPro" id="IPR036097">
    <property type="entry name" value="HisK_dim/P_sf"/>
</dbReference>
<protein>
    <recommendedName>
        <fullName evidence="2">histidine kinase</fullName>
        <ecNumber evidence="2">2.7.13.3</ecNumber>
    </recommendedName>
</protein>
<dbReference type="SUPFAM" id="SSF55874">
    <property type="entry name" value="ATPase domain of HSP90 chaperone/DNA topoisomerase II/histidine kinase"/>
    <property type="match status" value="1"/>
</dbReference>
<gene>
    <name evidence="10" type="ORF">EDD52_101442</name>
</gene>
<dbReference type="NCBIfam" id="TIGR00229">
    <property type="entry name" value="sensory_box"/>
    <property type="match status" value="1"/>
</dbReference>
<dbReference type="SMART" id="SM00086">
    <property type="entry name" value="PAC"/>
    <property type="match status" value="2"/>
</dbReference>
<dbReference type="InterPro" id="IPR013655">
    <property type="entry name" value="PAS_fold_3"/>
</dbReference>
<feature type="domain" description="Response regulatory" evidence="7">
    <location>
        <begin position="730"/>
        <end position="846"/>
    </location>
</feature>
<feature type="transmembrane region" description="Helical" evidence="5">
    <location>
        <begin position="111"/>
        <end position="128"/>
    </location>
</feature>
<dbReference type="InterPro" id="IPR036890">
    <property type="entry name" value="HATPase_C_sf"/>
</dbReference>
<proteinExistence type="predicted"/>
<feature type="domain" description="Histidine kinase" evidence="6">
    <location>
        <begin position="485"/>
        <end position="708"/>
    </location>
</feature>
<dbReference type="Gene3D" id="3.30.450.20">
    <property type="entry name" value="PAS domain"/>
    <property type="match status" value="2"/>
</dbReference>
<dbReference type="SMART" id="SM00387">
    <property type="entry name" value="HATPase_c"/>
    <property type="match status" value="1"/>
</dbReference>
<dbReference type="Pfam" id="PF00512">
    <property type="entry name" value="HisKA"/>
    <property type="match status" value="1"/>
</dbReference>
<dbReference type="SMART" id="SM00388">
    <property type="entry name" value="HisKA"/>
    <property type="match status" value="1"/>
</dbReference>
<feature type="transmembrane region" description="Helical" evidence="5">
    <location>
        <begin position="140"/>
        <end position="163"/>
    </location>
</feature>
<evidence type="ECO:0000256" key="5">
    <source>
        <dbReference type="SAM" id="Phobius"/>
    </source>
</evidence>
<evidence type="ECO:0000259" key="8">
    <source>
        <dbReference type="PROSITE" id="PS50112"/>
    </source>
</evidence>
<dbReference type="Gene3D" id="1.10.287.130">
    <property type="match status" value="1"/>
</dbReference>
<dbReference type="SMART" id="SM00091">
    <property type="entry name" value="PAS"/>
    <property type="match status" value="2"/>
</dbReference>
<evidence type="ECO:0000256" key="1">
    <source>
        <dbReference type="ARBA" id="ARBA00000085"/>
    </source>
</evidence>
<dbReference type="SUPFAM" id="SSF47384">
    <property type="entry name" value="Homodimeric domain of signal transducing histidine kinase"/>
    <property type="match status" value="1"/>
</dbReference>
<feature type="transmembrane region" description="Helical" evidence="5">
    <location>
        <begin position="175"/>
        <end position="197"/>
    </location>
</feature>
<organism evidence="10 11">
    <name type="scientific">Primorskyibacter sedentarius</name>
    <dbReference type="NCBI Taxonomy" id="745311"/>
    <lineage>
        <taxon>Bacteria</taxon>
        <taxon>Pseudomonadati</taxon>
        <taxon>Pseudomonadota</taxon>
        <taxon>Alphaproteobacteria</taxon>
        <taxon>Rhodobacterales</taxon>
        <taxon>Roseobacteraceae</taxon>
        <taxon>Primorskyibacter</taxon>
    </lineage>
</organism>
<dbReference type="InterPro" id="IPR000014">
    <property type="entry name" value="PAS"/>
</dbReference>
<dbReference type="PRINTS" id="PR00344">
    <property type="entry name" value="BCTRLSENSOR"/>
</dbReference>
<dbReference type="Gene3D" id="2.10.70.100">
    <property type="match status" value="1"/>
</dbReference>
<dbReference type="PANTHER" id="PTHR43065:SF49">
    <property type="entry name" value="HISTIDINE KINASE"/>
    <property type="match status" value="1"/>
</dbReference>
<feature type="transmembrane region" description="Helical" evidence="5">
    <location>
        <begin position="46"/>
        <end position="68"/>
    </location>
</feature>
<evidence type="ECO:0000256" key="3">
    <source>
        <dbReference type="ARBA" id="ARBA00022553"/>
    </source>
</evidence>
<dbReference type="CDD" id="cd00130">
    <property type="entry name" value="PAS"/>
    <property type="match status" value="1"/>
</dbReference>
<evidence type="ECO:0000256" key="4">
    <source>
        <dbReference type="PROSITE-ProRule" id="PRU00169"/>
    </source>
</evidence>